<dbReference type="PROSITE" id="PS00041">
    <property type="entry name" value="HTH_ARAC_FAMILY_1"/>
    <property type="match status" value="1"/>
</dbReference>
<dbReference type="Pfam" id="PF12833">
    <property type="entry name" value="HTH_18"/>
    <property type="match status" value="1"/>
</dbReference>
<dbReference type="InterPro" id="IPR009057">
    <property type="entry name" value="Homeodomain-like_sf"/>
</dbReference>
<protein>
    <recommendedName>
        <fullName evidence="4">HTH araC/xylS-type domain-containing protein</fullName>
    </recommendedName>
</protein>
<sequence length="292" mass="32800">MPESLLKQVSRLDLPFMSIERCSCTESIQVTERSENADAFLIQVHLIGIDSYRVSSSGQEIFSGCLPEATISIRDMRRNWVEVIEPPFDRISIRLNFDELRLFAVQLGRPEFISLCCMEKAQDMSLNGLVSALMPAISLQQQTSAVFLEQMAMAMLIHITVNYGRLYFPPHRKGALSAQNEARAVEILKTHVVGEVPLVELAKACGFSRSYFGKAFKNTFGKSSHRWLSEYRLAKASELLKTDMAISQIAHECGFSDQSHLTRSFTEIVGETPGAWRRLFRASALGKPEMGQ</sequence>
<comment type="caution">
    <text evidence="5">The sequence shown here is derived from an EMBL/GenBank/DDBJ whole genome shotgun (WGS) entry which is preliminary data.</text>
</comment>
<evidence type="ECO:0000313" key="5">
    <source>
        <dbReference type="EMBL" id="KZB69010.1"/>
    </source>
</evidence>
<evidence type="ECO:0000256" key="3">
    <source>
        <dbReference type="ARBA" id="ARBA00023163"/>
    </source>
</evidence>
<dbReference type="Proteomes" id="UP000076335">
    <property type="component" value="Unassembled WGS sequence"/>
</dbReference>
<dbReference type="InterPro" id="IPR018060">
    <property type="entry name" value="HTH_AraC"/>
</dbReference>
<dbReference type="InterPro" id="IPR050204">
    <property type="entry name" value="AraC_XylS_family_regulators"/>
</dbReference>
<dbReference type="GO" id="GO:0043565">
    <property type="term" value="F:sequence-specific DNA binding"/>
    <property type="evidence" value="ECO:0007669"/>
    <property type="project" value="InterPro"/>
</dbReference>
<evidence type="ECO:0000256" key="1">
    <source>
        <dbReference type="ARBA" id="ARBA00023015"/>
    </source>
</evidence>
<dbReference type="GO" id="GO:0003700">
    <property type="term" value="F:DNA-binding transcription factor activity"/>
    <property type="evidence" value="ECO:0007669"/>
    <property type="project" value="InterPro"/>
</dbReference>
<dbReference type="PANTHER" id="PTHR46796">
    <property type="entry name" value="HTH-TYPE TRANSCRIPTIONAL ACTIVATOR RHAS-RELATED"/>
    <property type="match status" value="1"/>
</dbReference>
<dbReference type="PANTHER" id="PTHR46796:SF14">
    <property type="entry name" value="TRANSCRIPTIONAL REGULATORY PROTEIN"/>
    <property type="match status" value="1"/>
</dbReference>
<name>A0A154LC97_9PROT</name>
<dbReference type="EMBL" id="LPVY01000002">
    <property type="protein sequence ID" value="KZB69010.1"/>
    <property type="molecule type" value="Genomic_DNA"/>
</dbReference>
<keyword evidence="2" id="KW-0238">DNA-binding</keyword>
<gene>
    <name evidence="5" type="ORF">AUP42_08890</name>
</gene>
<accession>A0A154LC97</accession>
<keyword evidence="3" id="KW-0804">Transcription</keyword>
<dbReference type="AlphaFoldDB" id="A0A154LC97"/>
<feature type="domain" description="HTH araC/xylS-type" evidence="4">
    <location>
        <begin position="182"/>
        <end position="279"/>
    </location>
</feature>
<dbReference type="OrthoDB" id="9806208at2"/>
<dbReference type="SUPFAM" id="SSF46689">
    <property type="entry name" value="Homeodomain-like"/>
    <property type="match status" value="2"/>
</dbReference>
<dbReference type="RefSeq" id="WP_062947962.1">
    <property type="nucleotide sequence ID" value="NZ_LPVY01000002.1"/>
</dbReference>
<evidence type="ECO:0000256" key="2">
    <source>
        <dbReference type="ARBA" id="ARBA00023125"/>
    </source>
</evidence>
<evidence type="ECO:0000313" key="6">
    <source>
        <dbReference type="Proteomes" id="UP000076335"/>
    </source>
</evidence>
<dbReference type="PROSITE" id="PS01124">
    <property type="entry name" value="HTH_ARAC_FAMILY_2"/>
    <property type="match status" value="1"/>
</dbReference>
<organism evidence="5 6">
    <name type="scientific">Thalassospira lucentensis</name>
    <dbReference type="NCBI Taxonomy" id="168935"/>
    <lineage>
        <taxon>Bacteria</taxon>
        <taxon>Pseudomonadati</taxon>
        <taxon>Pseudomonadota</taxon>
        <taxon>Alphaproteobacteria</taxon>
        <taxon>Rhodospirillales</taxon>
        <taxon>Thalassospiraceae</taxon>
        <taxon>Thalassospira</taxon>
    </lineage>
</organism>
<evidence type="ECO:0000259" key="4">
    <source>
        <dbReference type="PROSITE" id="PS01124"/>
    </source>
</evidence>
<dbReference type="InterPro" id="IPR018062">
    <property type="entry name" value="HTH_AraC-typ_CS"/>
</dbReference>
<keyword evidence="1" id="KW-0805">Transcription regulation</keyword>
<proteinExistence type="predicted"/>
<reference evidence="5 6" key="1">
    <citation type="submission" date="2015-12" db="EMBL/GenBank/DDBJ databases">
        <title>Genome sequence of Thalassospira lucentensis MCCC 1A02072.</title>
        <authorList>
            <person name="Lu L."/>
            <person name="Lai Q."/>
            <person name="Shao Z."/>
            <person name="Qian P."/>
        </authorList>
    </citation>
    <scope>NUCLEOTIDE SEQUENCE [LARGE SCALE GENOMIC DNA]</scope>
    <source>
        <strain evidence="5 6">MCCC 1A02072</strain>
    </source>
</reference>
<dbReference type="Gene3D" id="1.10.10.60">
    <property type="entry name" value="Homeodomain-like"/>
    <property type="match status" value="2"/>
</dbReference>
<dbReference type="SMART" id="SM00342">
    <property type="entry name" value="HTH_ARAC"/>
    <property type="match status" value="1"/>
</dbReference>